<evidence type="ECO:0000256" key="1">
    <source>
        <dbReference type="SAM" id="MobiDB-lite"/>
    </source>
</evidence>
<evidence type="ECO:0000313" key="2">
    <source>
        <dbReference type="EMBL" id="ODH16249.1"/>
    </source>
</evidence>
<accession>A0A1D2J7N5</accession>
<evidence type="ECO:0000313" key="3">
    <source>
        <dbReference type="Proteomes" id="UP000242814"/>
    </source>
</evidence>
<dbReference type="EMBL" id="LZYO01000340">
    <property type="protein sequence ID" value="ODH16249.1"/>
    <property type="molecule type" value="Genomic_DNA"/>
</dbReference>
<gene>
    <name evidence="2" type="ORF">ACO22_06377</name>
</gene>
<sequence>TPIHVPRLPGVPLPLNPVMILPAAPCHFQNIISLKDHWLKFASLLTPALGHVRHWQPKLNHEKYQYRHPICHLRRTPSMELCLCTIWHITHQIRLKLPRATPRLSLISRLSCLSSRERLLGAGPSSPSTASSDGSLEEFLRLPVLQNNIPIDPEILADVRPWETSNLHQPVRRGDSFAIPKATCPYPEPPLSMFCDAPYYHQGSEERFSSWNGNAQMEDGLHIQDHQQLYPSQHRTEADVPCSSGVDEDSGGEPFKSLKRGAQELEERAMKRPRLASASLAGEDSFTALRSHFLSLRLDERLQFLSWLFEGALASCTPDSNKSMRPAISDSRKEIEQTWHDHSKRRKAHGDKMWRWSPEDDARLLSMTQDRRPWPEIERCFLERTESALRQRQSTLRRNRRGVRSAEPTPITPVSAAVI</sequence>
<reference evidence="2 3" key="1">
    <citation type="submission" date="2016-06" db="EMBL/GenBank/DDBJ databases">
        <authorList>
            <person name="Kjaerup R.B."/>
            <person name="Dalgaard T.S."/>
            <person name="Juul-Madsen H.R."/>
        </authorList>
    </citation>
    <scope>NUCLEOTIDE SEQUENCE [LARGE SCALE GENOMIC DNA]</scope>
    <source>
        <strain evidence="2 3">Pb300</strain>
    </source>
</reference>
<dbReference type="Proteomes" id="UP000242814">
    <property type="component" value="Unassembled WGS sequence"/>
</dbReference>
<protein>
    <recommendedName>
        <fullName evidence="4">Myb-like domain-containing protein</fullName>
    </recommendedName>
</protein>
<dbReference type="VEuPathDB" id="FungiDB:PADG_04255"/>
<dbReference type="InterPro" id="IPR001005">
    <property type="entry name" value="SANT/Myb"/>
</dbReference>
<dbReference type="VEuPathDB" id="FungiDB:PABG_11419"/>
<dbReference type="AlphaFoldDB" id="A0A1D2J7N5"/>
<organism evidence="2 3">
    <name type="scientific">Paracoccidioides brasiliensis</name>
    <dbReference type="NCBI Taxonomy" id="121759"/>
    <lineage>
        <taxon>Eukaryota</taxon>
        <taxon>Fungi</taxon>
        <taxon>Dikarya</taxon>
        <taxon>Ascomycota</taxon>
        <taxon>Pezizomycotina</taxon>
        <taxon>Eurotiomycetes</taxon>
        <taxon>Eurotiomycetidae</taxon>
        <taxon>Onygenales</taxon>
        <taxon>Ajellomycetaceae</taxon>
        <taxon>Paracoccidioides</taxon>
    </lineage>
</organism>
<name>A0A1D2J7N5_PARBR</name>
<feature type="region of interest" description="Disordered" evidence="1">
    <location>
        <begin position="392"/>
        <end position="419"/>
    </location>
</feature>
<feature type="non-terminal residue" evidence="2">
    <location>
        <position position="1"/>
    </location>
</feature>
<proteinExistence type="predicted"/>
<feature type="region of interest" description="Disordered" evidence="1">
    <location>
        <begin position="235"/>
        <end position="257"/>
    </location>
</feature>
<evidence type="ECO:0008006" key="4">
    <source>
        <dbReference type="Google" id="ProtNLM"/>
    </source>
</evidence>
<comment type="caution">
    <text evidence="2">The sequence shown here is derived from an EMBL/GenBank/DDBJ whole genome shotgun (WGS) entry which is preliminary data.</text>
</comment>
<dbReference type="CDD" id="cd00167">
    <property type="entry name" value="SANT"/>
    <property type="match status" value="1"/>
</dbReference>